<dbReference type="Proteomes" id="UP000479710">
    <property type="component" value="Unassembled WGS sequence"/>
</dbReference>
<feature type="transmembrane region" description="Helical" evidence="2">
    <location>
        <begin position="45"/>
        <end position="72"/>
    </location>
</feature>
<evidence type="ECO:0000313" key="3">
    <source>
        <dbReference type="EMBL" id="KAF0923491.1"/>
    </source>
</evidence>
<organism evidence="3 4">
    <name type="scientific">Oryza meyeriana var. granulata</name>
    <dbReference type="NCBI Taxonomy" id="110450"/>
    <lineage>
        <taxon>Eukaryota</taxon>
        <taxon>Viridiplantae</taxon>
        <taxon>Streptophyta</taxon>
        <taxon>Embryophyta</taxon>
        <taxon>Tracheophyta</taxon>
        <taxon>Spermatophyta</taxon>
        <taxon>Magnoliopsida</taxon>
        <taxon>Liliopsida</taxon>
        <taxon>Poales</taxon>
        <taxon>Poaceae</taxon>
        <taxon>BOP clade</taxon>
        <taxon>Oryzoideae</taxon>
        <taxon>Oryzeae</taxon>
        <taxon>Oryzinae</taxon>
        <taxon>Oryza</taxon>
        <taxon>Oryza meyeriana</taxon>
    </lineage>
</organism>
<protein>
    <submittedName>
        <fullName evidence="3">Uncharacterized protein</fullName>
    </submittedName>
</protein>
<feature type="region of interest" description="Disordered" evidence="1">
    <location>
        <begin position="78"/>
        <end position="101"/>
    </location>
</feature>
<evidence type="ECO:0000256" key="2">
    <source>
        <dbReference type="SAM" id="Phobius"/>
    </source>
</evidence>
<dbReference type="InterPro" id="IPR036318">
    <property type="entry name" value="FAD-bd_PCMH-like_sf"/>
</dbReference>
<dbReference type="Gene3D" id="3.30.465.10">
    <property type="match status" value="1"/>
</dbReference>
<dbReference type="OrthoDB" id="407275at2759"/>
<feature type="compositionally biased region" description="Basic and acidic residues" evidence="1">
    <location>
        <begin position="78"/>
        <end position="93"/>
    </location>
</feature>
<name>A0A6G1EFN4_9ORYZ</name>
<dbReference type="EMBL" id="SPHZ02000003">
    <property type="protein sequence ID" value="KAF0923491.1"/>
    <property type="molecule type" value="Genomic_DNA"/>
</dbReference>
<evidence type="ECO:0000256" key="1">
    <source>
        <dbReference type="SAM" id="MobiDB-lite"/>
    </source>
</evidence>
<dbReference type="InterPro" id="IPR016169">
    <property type="entry name" value="FAD-bd_PCMH_sub2"/>
</dbReference>
<keyword evidence="4" id="KW-1185">Reference proteome</keyword>
<reference evidence="3 4" key="1">
    <citation type="submission" date="2019-11" db="EMBL/GenBank/DDBJ databases">
        <title>Whole genome sequence of Oryza granulata.</title>
        <authorList>
            <person name="Li W."/>
        </authorList>
    </citation>
    <scope>NUCLEOTIDE SEQUENCE [LARGE SCALE GENOMIC DNA]</scope>
    <source>
        <strain evidence="4">cv. Menghai</strain>
        <tissue evidence="3">Leaf</tissue>
    </source>
</reference>
<keyword evidence="2" id="KW-0472">Membrane</keyword>
<accession>A0A6G1EFN4</accession>
<comment type="caution">
    <text evidence="3">The sequence shown here is derived from an EMBL/GenBank/DDBJ whole genome shotgun (WGS) entry which is preliminary data.</text>
</comment>
<evidence type="ECO:0000313" key="4">
    <source>
        <dbReference type="Proteomes" id="UP000479710"/>
    </source>
</evidence>
<sequence length="153" mass="16279">MRKYGLAADNVMDAKVVDAEKRLLDKAAMGKDLFWVIKGGSGGSFGIIVCWTVTLVLVLAVGSTFTVHSLLLRRGGKDEQAREGGHGAQDHQEQGMGACRGGLINGRAARARDRDPLHWSLHAAQGEATNAGTLPCCRLSPPGRSSRGRKEDG</sequence>
<dbReference type="SUPFAM" id="SSF56176">
    <property type="entry name" value="FAD-binding/transporter-associated domain-like"/>
    <property type="match status" value="1"/>
</dbReference>
<keyword evidence="2" id="KW-0812">Transmembrane</keyword>
<dbReference type="PANTHER" id="PTHR32448">
    <property type="entry name" value="OS08G0158400 PROTEIN"/>
    <property type="match status" value="1"/>
</dbReference>
<dbReference type="GO" id="GO:0016491">
    <property type="term" value="F:oxidoreductase activity"/>
    <property type="evidence" value="ECO:0007669"/>
    <property type="project" value="UniProtKB-ARBA"/>
</dbReference>
<feature type="region of interest" description="Disordered" evidence="1">
    <location>
        <begin position="131"/>
        <end position="153"/>
    </location>
</feature>
<keyword evidence="2" id="KW-1133">Transmembrane helix</keyword>
<gene>
    <name evidence="3" type="ORF">E2562_006379</name>
</gene>
<dbReference type="AlphaFoldDB" id="A0A6G1EFN4"/>
<proteinExistence type="predicted"/>
<dbReference type="GO" id="GO:0050660">
    <property type="term" value="F:flavin adenine dinucleotide binding"/>
    <property type="evidence" value="ECO:0007669"/>
    <property type="project" value="InterPro"/>
</dbReference>